<keyword evidence="3" id="KW-0479">Metal-binding</keyword>
<name>A0A1T4X8V1_9GAMM</name>
<dbReference type="CDD" id="cd13542">
    <property type="entry name" value="PBP2_FutA1_ilke"/>
    <property type="match status" value="1"/>
</dbReference>
<comment type="similarity">
    <text evidence="1">Belongs to the bacterial solute-binding protein 1 family.</text>
</comment>
<dbReference type="PANTHER" id="PTHR30006:SF15">
    <property type="entry name" value="IRON-UTILIZATION PERIPLASMIC PROTEIN"/>
    <property type="match status" value="1"/>
</dbReference>
<dbReference type="EMBL" id="FUYB01000014">
    <property type="protein sequence ID" value="SKA86022.1"/>
    <property type="molecule type" value="Genomic_DNA"/>
</dbReference>
<dbReference type="InterPro" id="IPR026045">
    <property type="entry name" value="Ferric-bd"/>
</dbReference>
<accession>A0A1T4X8V1</accession>
<dbReference type="Proteomes" id="UP000190460">
    <property type="component" value="Unassembled WGS sequence"/>
</dbReference>
<proteinExistence type="inferred from homology"/>
<keyword evidence="5" id="KW-1185">Reference proteome</keyword>
<dbReference type="GO" id="GO:0030288">
    <property type="term" value="C:outer membrane-bounded periplasmic space"/>
    <property type="evidence" value="ECO:0007669"/>
    <property type="project" value="TreeGrafter"/>
</dbReference>
<dbReference type="SUPFAM" id="SSF53850">
    <property type="entry name" value="Periplasmic binding protein-like II"/>
    <property type="match status" value="1"/>
</dbReference>
<evidence type="ECO:0000256" key="3">
    <source>
        <dbReference type="PIRSR" id="PIRSR002825-1"/>
    </source>
</evidence>
<evidence type="ECO:0000256" key="1">
    <source>
        <dbReference type="ARBA" id="ARBA00008520"/>
    </source>
</evidence>
<dbReference type="AlphaFoldDB" id="A0A1T4X8V1"/>
<evidence type="ECO:0000313" key="4">
    <source>
        <dbReference type="EMBL" id="SKA86022.1"/>
    </source>
</evidence>
<dbReference type="PIRSF" id="PIRSF002825">
    <property type="entry name" value="CfbpA"/>
    <property type="match status" value="1"/>
</dbReference>
<keyword evidence="2" id="KW-0732">Signal</keyword>
<keyword evidence="3" id="KW-0408">Iron</keyword>
<evidence type="ECO:0000313" key="5">
    <source>
        <dbReference type="Proteomes" id="UP000190460"/>
    </source>
</evidence>
<reference evidence="4 5" key="1">
    <citation type="submission" date="2017-02" db="EMBL/GenBank/DDBJ databases">
        <authorList>
            <person name="Peterson S.W."/>
        </authorList>
    </citation>
    <scope>NUCLEOTIDE SEQUENCE [LARGE SCALE GENOMIC DNA]</scope>
    <source>
        <strain evidence="4 5">ATCC 49788</strain>
    </source>
</reference>
<evidence type="ECO:0000256" key="2">
    <source>
        <dbReference type="ARBA" id="ARBA00022729"/>
    </source>
</evidence>
<dbReference type="PANTHER" id="PTHR30006">
    <property type="entry name" value="THIAMINE-BINDING PERIPLASMIC PROTEIN-RELATED"/>
    <property type="match status" value="1"/>
</dbReference>
<dbReference type="Pfam" id="PF13343">
    <property type="entry name" value="SBP_bac_6"/>
    <property type="match status" value="1"/>
</dbReference>
<dbReference type="Gene3D" id="3.40.190.10">
    <property type="entry name" value="Periplasmic binding protein-like II"/>
    <property type="match status" value="2"/>
</dbReference>
<feature type="binding site" evidence="3">
    <location>
        <position position="236"/>
    </location>
    <ligand>
        <name>Fe cation</name>
        <dbReference type="ChEBI" id="CHEBI:24875"/>
    </ligand>
</feature>
<sequence length="357" mass="39172">MSIHFIIDNSYYLRINMDMLKKLLLATTLLAAPLVAVAEGEVNVYSSRQEQLIKPILDQFTAASGIKVNLVTGKDDALIERLKLEGDNTPADLLLTADAGRLFRTKDLGLSQAIESETLKAAIPENLRDPDNQWFGLTYRARPIFYVKEKIKPEELSTYADLADPKWKGKICVRSSDNIYNQSMLASMIASQGAEATTQWADGLVKNLARPPEGGDRDQLKAAAAGICDLALANTYYYGQMLAGDGAEDKAAAEKVAIFWPDQGEQGRGTHINISGASVTKVAKNKDNAVKLLEYLVSDEAQAWYAEHNQEYPVKTSVPASSLLKTWGDFKADSINLSELGKHNAEAVKIMDTVGWK</sequence>
<feature type="binding site" evidence="3">
    <location>
        <position position="237"/>
    </location>
    <ligand>
        <name>Fe cation</name>
        <dbReference type="ChEBI" id="CHEBI:24875"/>
    </ligand>
</feature>
<gene>
    <name evidence="4" type="ORF">SAMN02745130_02666</name>
</gene>
<organism evidence="4 5">
    <name type="scientific">Thiothrix eikelboomii</name>
    <dbReference type="NCBI Taxonomy" id="92487"/>
    <lineage>
        <taxon>Bacteria</taxon>
        <taxon>Pseudomonadati</taxon>
        <taxon>Pseudomonadota</taxon>
        <taxon>Gammaproteobacteria</taxon>
        <taxon>Thiotrichales</taxon>
        <taxon>Thiotrichaceae</taxon>
        <taxon>Thiothrix</taxon>
    </lineage>
</organism>
<dbReference type="GO" id="GO:0046872">
    <property type="term" value="F:metal ion binding"/>
    <property type="evidence" value="ECO:0007669"/>
    <property type="project" value="UniProtKB-KW"/>
</dbReference>
<protein>
    <submittedName>
        <fullName evidence="4">Iron(III) transport system substrate-binding protein</fullName>
    </submittedName>
</protein>
<dbReference type="STRING" id="92487.SAMN02745130_02666"/>